<feature type="non-terminal residue" evidence="2">
    <location>
        <position position="176"/>
    </location>
</feature>
<dbReference type="InterPro" id="IPR011989">
    <property type="entry name" value="ARM-like"/>
</dbReference>
<dbReference type="AlphaFoldDB" id="A0A0J8DRI7"/>
<accession>A0A0J8DRI7</accession>
<proteinExistence type="predicted"/>
<feature type="non-terminal residue" evidence="2">
    <location>
        <position position="1"/>
    </location>
</feature>
<dbReference type="GO" id="GO:0000776">
    <property type="term" value="C:kinetochore"/>
    <property type="evidence" value="ECO:0007669"/>
    <property type="project" value="TreeGrafter"/>
</dbReference>
<organism evidence="2 3">
    <name type="scientific">Beta vulgaris subsp. vulgaris</name>
    <name type="common">Beet</name>
    <dbReference type="NCBI Taxonomy" id="3555"/>
    <lineage>
        <taxon>Eukaryota</taxon>
        <taxon>Viridiplantae</taxon>
        <taxon>Streptophyta</taxon>
        <taxon>Embryophyta</taxon>
        <taxon>Tracheophyta</taxon>
        <taxon>Spermatophyta</taxon>
        <taxon>Magnoliopsida</taxon>
        <taxon>eudicotyledons</taxon>
        <taxon>Gunneridae</taxon>
        <taxon>Pentapetalae</taxon>
        <taxon>Caryophyllales</taxon>
        <taxon>Chenopodiaceae</taxon>
        <taxon>Betoideae</taxon>
        <taxon>Beta</taxon>
    </lineage>
</organism>
<dbReference type="GO" id="GO:0005881">
    <property type="term" value="C:cytoplasmic microtubule"/>
    <property type="evidence" value="ECO:0007669"/>
    <property type="project" value="TreeGrafter"/>
</dbReference>
<feature type="domain" description="CLASP N-terminal" evidence="1">
    <location>
        <begin position="21"/>
        <end position="160"/>
    </location>
</feature>
<dbReference type="GO" id="GO:0005876">
    <property type="term" value="C:spindle microtubule"/>
    <property type="evidence" value="ECO:0007669"/>
    <property type="project" value="TreeGrafter"/>
</dbReference>
<dbReference type="InterPro" id="IPR016024">
    <property type="entry name" value="ARM-type_fold"/>
</dbReference>
<dbReference type="Proteomes" id="UP000035740">
    <property type="component" value="Unassembled WGS sequence"/>
</dbReference>
<dbReference type="GO" id="GO:0072686">
    <property type="term" value="C:mitotic spindle"/>
    <property type="evidence" value="ECO:0007669"/>
    <property type="project" value="TreeGrafter"/>
</dbReference>
<dbReference type="Pfam" id="PF12348">
    <property type="entry name" value="CLASP_N"/>
    <property type="match status" value="1"/>
</dbReference>
<dbReference type="GO" id="GO:0008017">
    <property type="term" value="F:microtubule binding"/>
    <property type="evidence" value="ECO:0007669"/>
    <property type="project" value="TreeGrafter"/>
</dbReference>
<dbReference type="Gramene" id="KMS93350">
    <property type="protein sequence ID" value="KMS93350"/>
    <property type="gene ID" value="BVRB_032370"/>
</dbReference>
<name>A0A0J8DRI7_BETVV</name>
<dbReference type="PANTHER" id="PTHR21567:SF9">
    <property type="entry name" value="CLIP-ASSOCIATING PROTEIN"/>
    <property type="match status" value="1"/>
</dbReference>
<keyword evidence="3" id="KW-1185">Reference proteome</keyword>
<dbReference type="Gene3D" id="1.25.10.10">
    <property type="entry name" value="Leucine-rich Repeat Variant"/>
    <property type="match status" value="1"/>
</dbReference>
<dbReference type="PANTHER" id="PTHR21567">
    <property type="entry name" value="CLASP"/>
    <property type="match status" value="1"/>
</dbReference>
<dbReference type="GO" id="GO:0040001">
    <property type="term" value="P:establishment of mitotic spindle localization"/>
    <property type="evidence" value="ECO:0007669"/>
    <property type="project" value="TreeGrafter"/>
</dbReference>
<evidence type="ECO:0000313" key="3">
    <source>
        <dbReference type="Proteomes" id="UP000035740"/>
    </source>
</evidence>
<dbReference type="SUPFAM" id="SSF48371">
    <property type="entry name" value="ARM repeat"/>
    <property type="match status" value="1"/>
</dbReference>
<dbReference type="OrthoDB" id="46159at2759"/>
<dbReference type="EMBL" id="KQ103683">
    <property type="protein sequence ID" value="KMS93350.1"/>
    <property type="molecule type" value="Genomic_DNA"/>
</dbReference>
<sequence length="176" mass="19945">AIDQVQSEVPELVLRLNSKHDDWTRRIDALKRISRFTTFNMSPSALAEACLPLLDPIALQLQDLRSQIVKQACITIGDLSECLGFQFHLYARRLFPRLLDLLRIAKKVMSSAGDECMRRIITHSHVDAIEIIIQESASNKSPIVRCRCVELIILALQTWNVIQLASYETSIGLLFS</sequence>
<reference evidence="2 3" key="1">
    <citation type="journal article" date="2014" name="Nature">
        <title>The genome of the recently domesticated crop plant sugar beet (Beta vulgaris).</title>
        <authorList>
            <person name="Dohm J.C."/>
            <person name="Minoche A.E."/>
            <person name="Holtgrawe D."/>
            <person name="Capella-Gutierrez S."/>
            <person name="Zakrzewski F."/>
            <person name="Tafer H."/>
            <person name="Rupp O."/>
            <person name="Sorensen T.R."/>
            <person name="Stracke R."/>
            <person name="Reinhardt R."/>
            <person name="Goesmann A."/>
            <person name="Kraft T."/>
            <person name="Schulz B."/>
            <person name="Stadler P.F."/>
            <person name="Schmidt T."/>
            <person name="Gabaldon T."/>
            <person name="Lehrach H."/>
            <person name="Weisshaar B."/>
            <person name="Himmelbauer H."/>
        </authorList>
    </citation>
    <scope>NUCLEOTIDE SEQUENCE [LARGE SCALE GENOMIC DNA]</scope>
    <source>
        <tissue evidence="2">Taproot</tissue>
    </source>
</reference>
<dbReference type="GO" id="GO:0005815">
    <property type="term" value="C:microtubule organizing center"/>
    <property type="evidence" value="ECO:0007669"/>
    <property type="project" value="TreeGrafter"/>
</dbReference>
<gene>
    <name evidence="2" type="ORF">BVRB_032370</name>
</gene>
<protein>
    <recommendedName>
        <fullName evidence="1">CLASP N-terminal domain-containing protein</fullName>
    </recommendedName>
</protein>
<dbReference type="InterPro" id="IPR024395">
    <property type="entry name" value="CLASP_N_dom"/>
</dbReference>
<dbReference type="GO" id="GO:0045180">
    <property type="term" value="C:basal cortex"/>
    <property type="evidence" value="ECO:0007669"/>
    <property type="project" value="TreeGrafter"/>
</dbReference>
<evidence type="ECO:0000259" key="1">
    <source>
        <dbReference type="Pfam" id="PF12348"/>
    </source>
</evidence>
<dbReference type="GO" id="GO:0090307">
    <property type="term" value="P:mitotic spindle assembly"/>
    <property type="evidence" value="ECO:0007669"/>
    <property type="project" value="TreeGrafter"/>
</dbReference>
<evidence type="ECO:0000313" key="2">
    <source>
        <dbReference type="EMBL" id="KMS93350.1"/>
    </source>
</evidence>